<organism evidence="2 3">
    <name type="scientific">Triticum urartu</name>
    <name type="common">Red wild einkorn</name>
    <name type="synonym">Crithodium urartu</name>
    <dbReference type="NCBI Taxonomy" id="4572"/>
    <lineage>
        <taxon>Eukaryota</taxon>
        <taxon>Viridiplantae</taxon>
        <taxon>Streptophyta</taxon>
        <taxon>Embryophyta</taxon>
        <taxon>Tracheophyta</taxon>
        <taxon>Spermatophyta</taxon>
        <taxon>Magnoliopsida</taxon>
        <taxon>Liliopsida</taxon>
        <taxon>Poales</taxon>
        <taxon>Poaceae</taxon>
        <taxon>BOP clade</taxon>
        <taxon>Pooideae</taxon>
        <taxon>Triticodae</taxon>
        <taxon>Triticeae</taxon>
        <taxon>Triticinae</taxon>
        <taxon>Triticum</taxon>
    </lineage>
</organism>
<reference evidence="2" key="2">
    <citation type="submission" date="2018-03" db="EMBL/GenBank/DDBJ databases">
        <title>The Triticum urartu genome reveals the dynamic nature of wheat genome evolution.</title>
        <authorList>
            <person name="Ling H."/>
            <person name="Ma B."/>
            <person name="Shi X."/>
            <person name="Liu H."/>
            <person name="Dong L."/>
            <person name="Sun H."/>
            <person name="Cao Y."/>
            <person name="Gao Q."/>
            <person name="Zheng S."/>
            <person name="Li Y."/>
            <person name="Yu Y."/>
            <person name="Du H."/>
            <person name="Qi M."/>
            <person name="Li Y."/>
            <person name="Yu H."/>
            <person name="Cui Y."/>
            <person name="Wang N."/>
            <person name="Chen C."/>
            <person name="Wu H."/>
            <person name="Zhao Y."/>
            <person name="Zhang J."/>
            <person name="Li Y."/>
            <person name="Zhou W."/>
            <person name="Zhang B."/>
            <person name="Hu W."/>
            <person name="Eijk M."/>
            <person name="Tang J."/>
            <person name="Witsenboer H."/>
            <person name="Zhao S."/>
            <person name="Li Z."/>
            <person name="Zhang A."/>
            <person name="Wang D."/>
            <person name="Liang C."/>
        </authorList>
    </citation>
    <scope>NUCLEOTIDE SEQUENCE [LARGE SCALE GENOMIC DNA]</scope>
    <source>
        <strain evidence="2">cv. G1812</strain>
    </source>
</reference>
<evidence type="ECO:0000256" key="1">
    <source>
        <dbReference type="SAM" id="MobiDB-lite"/>
    </source>
</evidence>
<dbReference type="EnsemblPlants" id="TuG1812G0400001869.01.T02">
    <property type="protein sequence ID" value="TuG1812G0400001869.01.T02.cds345068"/>
    <property type="gene ID" value="TuG1812G0400001869.01"/>
</dbReference>
<dbReference type="Gramene" id="TuG1812G0400001869.01.T02">
    <property type="protein sequence ID" value="TuG1812G0400001869.01.T02.cds345068"/>
    <property type="gene ID" value="TuG1812G0400001869.01"/>
</dbReference>
<name>A0A8R7Q534_TRIUA</name>
<reference evidence="3" key="1">
    <citation type="journal article" date="2013" name="Nature">
        <title>Draft genome of the wheat A-genome progenitor Triticum urartu.</title>
        <authorList>
            <person name="Ling H.Q."/>
            <person name="Zhao S."/>
            <person name="Liu D."/>
            <person name="Wang J."/>
            <person name="Sun H."/>
            <person name="Zhang C."/>
            <person name="Fan H."/>
            <person name="Li D."/>
            <person name="Dong L."/>
            <person name="Tao Y."/>
            <person name="Gao C."/>
            <person name="Wu H."/>
            <person name="Li Y."/>
            <person name="Cui Y."/>
            <person name="Guo X."/>
            <person name="Zheng S."/>
            <person name="Wang B."/>
            <person name="Yu K."/>
            <person name="Liang Q."/>
            <person name="Yang W."/>
            <person name="Lou X."/>
            <person name="Chen J."/>
            <person name="Feng M."/>
            <person name="Jian J."/>
            <person name="Zhang X."/>
            <person name="Luo G."/>
            <person name="Jiang Y."/>
            <person name="Liu J."/>
            <person name="Wang Z."/>
            <person name="Sha Y."/>
            <person name="Zhang B."/>
            <person name="Wu H."/>
            <person name="Tang D."/>
            <person name="Shen Q."/>
            <person name="Xue P."/>
            <person name="Zou S."/>
            <person name="Wang X."/>
            <person name="Liu X."/>
            <person name="Wang F."/>
            <person name="Yang Y."/>
            <person name="An X."/>
            <person name="Dong Z."/>
            <person name="Zhang K."/>
            <person name="Zhang X."/>
            <person name="Luo M.C."/>
            <person name="Dvorak J."/>
            <person name="Tong Y."/>
            <person name="Wang J."/>
            <person name="Yang H."/>
            <person name="Li Z."/>
            <person name="Wang D."/>
            <person name="Zhang A."/>
            <person name="Wang J."/>
        </authorList>
    </citation>
    <scope>NUCLEOTIDE SEQUENCE</scope>
    <source>
        <strain evidence="3">cv. G1812</strain>
    </source>
</reference>
<sequence>ARLAVGHHSTFLGRIHGTTTFLQPRRPPPPSCRSSHHQPPHLSTQAAQPLPTGAPKSHQTTSDWGTPSRATRHRNLPNAACPSQVTTRSIPALLGLHHHPPPLPHFGSGELPLERSRVLPRLFLRARPWCLSPPPRSRDTAAAMDLRSSLLPRAHLVRAAAGSG</sequence>
<proteinExistence type="predicted"/>
<feature type="compositionally biased region" description="Polar residues" evidence="1">
    <location>
        <begin position="57"/>
        <end position="69"/>
    </location>
</feature>
<evidence type="ECO:0000313" key="3">
    <source>
        <dbReference type="Proteomes" id="UP000015106"/>
    </source>
</evidence>
<reference evidence="2" key="3">
    <citation type="submission" date="2022-06" db="UniProtKB">
        <authorList>
            <consortium name="EnsemblPlants"/>
        </authorList>
    </citation>
    <scope>IDENTIFICATION</scope>
</reference>
<evidence type="ECO:0000313" key="2">
    <source>
        <dbReference type="EnsemblPlants" id="TuG1812G0400001869.01.T02.cds345068"/>
    </source>
</evidence>
<dbReference type="Proteomes" id="UP000015106">
    <property type="component" value="Chromosome 4"/>
</dbReference>
<feature type="region of interest" description="Disordered" evidence="1">
    <location>
        <begin position="15"/>
        <end position="83"/>
    </location>
</feature>
<dbReference type="AlphaFoldDB" id="A0A8R7Q534"/>
<keyword evidence="3" id="KW-1185">Reference proteome</keyword>
<protein>
    <submittedName>
        <fullName evidence="2">Uncharacterized protein</fullName>
    </submittedName>
</protein>
<accession>A0A8R7Q534</accession>